<dbReference type="HOGENOM" id="CLU_128637_0_0_4"/>
<evidence type="ECO:0000256" key="2">
    <source>
        <dbReference type="SAM" id="Phobius"/>
    </source>
</evidence>
<keyword evidence="2" id="KW-0812">Transmembrane</keyword>
<proteinExistence type="predicted"/>
<dbReference type="KEGG" id="rme:Rmet_4150"/>
<dbReference type="EMBL" id="CP000353">
    <property type="protein sequence ID" value="ABF11017.1"/>
    <property type="molecule type" value="Genomic_DNA"/>
</dbReference>
<evidence type="ECO:0000256" key="1">
    <source>
        <dbReference type="SAM" id="MobiDB-lite"/>
    </source>
</evidence>
<feature type="region of interest" description="Disordered" evidence="1">
    <location>
        <begin position="169"/>
        <end position="189"/>
    </location>
</feature>
<evidence type="ECO:0000313" key="3">
    <source>
        <dbReference type="EMBL" id="ABF11017.1"/>
    </source>
</evidence>
<dbReference type="AlphaFoldDB" id="Q1LFQ9"/>
<geneLocation type="plasmid" evidence="3 4">
    <name>megaplasmid</name>
</geneLocation>
<evidence type="ECO:0000313" key="4">
    <source>
        <dbReference type="Proteomes" id="UP000002429"/>
    </source>
</evidence>
<sequence>MYCIDDVRSSRCFLRVAIHLATLMAMTICAAQMALGQTTRNFGNDPFLQISQAIANCPEPAGPRITEADWKREAHHRIEEGNHCYMEGRCRLANAYQYDQEIAEALRRRLDTLRHTMPAWQQSSLWIMVRGRWLTVQGCVATDFDRKGFLGALREVPDVERVIDQTTTTPARGVPYPRYGDNVTNPPAR</sequence>
<gene>
    <name evidence="3" type="ordered locus">Rmet_4150</name>
</gene>
<keyword evidence="2" id="KW-1133">Transmembrane helix</keyword>
<evidence type="ECO:0008006" key="5">
    <source>
        <dbReference type="Google" id="ProtNLM"/>
    </source>
</evidence>
<organism evidence="3 4">
    <name type="scientific">Cupriavidus metallidurans (strain ATCC 43123 / DSM 2839 / NBRC 102507 / CH34)</name>
    <name type="common">Ralstonia metallidurans</name>
    <dbReference type="NCBI Taxonomy" id="266264"/>
    <lineage>
        <taxon>Bacteria</taxon>
        <taxon>Pseudomonadati</taxon>
        <taxon>Pseudomonadota</taxon>
        <taxon>Betaproteobacteria</taxon>
        <taxon>Burkholderiales</taxon>
        <taxon>Burkholderiaceae</taxon>
        <taxon>Cupriavidus</taxon>
    </lineage>
</organism>
<accession>Q1LFQ9</accession>
<dbReference type="Proteomes" id="UP000002429">
    <property type="component" value="Plasmid megaplasmid"/>
</dbReference>
<keyword evidence="3" id="KW-0614">Plasmid</keyword>
<keyword evidence="4" id="KW-1185">Reference proteome</keyword>
<name>Q1LFQ9_CUPMC</name>
<feature type="transmembrane region" description="Helical" evidence="2">
    <location>
        <begin position="12"/>
        <end position="35"/>
    </location>
</feature>
<protein>
    <recommendedName>
        <fullName evidence="5">BON domain-containing protein</fullName>
    </recommendedName>
</protein>
<keyword evidence="2" id="KW-0472">Membrane</keyword>
<reference evidence="4" key="1">
    <citation type="journal article" date="2010" name="PLoS ONE">
        <title>The complete genome sequence of Cupriavidus metallidurans strain CH34, a master survivalist in harsh and anthropogenic environments.</title>
        <authorList>
            <person name="Janssen P.J."/>
            <person name="Van Houdt R."/>
            <person name="Moors H."/>
            <person name="Monsieurs P."/>
            <person name="Morin N."/>
            <person name="Michaux A."/>
            <person name="Benotmane M.A."/>
            <person name="Leys N."/>
            <person name="Vallaeys T."/>
            <person name="Lapidus A."/>
            <person name="Monchy S."/>
            <person name="Medigue C."/>
            <person name="Taghavi S."/>
            <person name="McCorkle S."/>
            <person name="Dunn J."/>
            <person name="van der Lelie D."/>
            <person name="Mergeay M."/>
        </authorList>
    </citation>
    <scope>NUCLEOTIDE SEQUENCE [LARGE SCALE GENOMIC DNA]</scope>
    <source>
        <strain evidence="4">ATCC 43123 / DSM 2839 / NBRC 102507 / CH34</strain>
    </source>
</reference>
<dbReference type="eggNOG" id="COG2823">
    <property type="taxonomic scope" value="Bacteria"/>
</dbReference>